<keyword evidence="2" id="KW-1185">Reference proteome</keyword>
<accession>A0ABS9C2I1</accession>
<dbReference type="Proteomes" id="UP001430374">
    <property type="component" value="Unassembled WGS sequence"/>
</dbReference>
<organism evidence="1 2">
    <name type="scientific">Chryseobacterium indicum</name>
    <dbReference type="NCBI Taxonomy" id="2766954"/>
    <lineage>
        <taxon>Bacteria</taxon>
        <taxon>Pseudomonadati</taxon>
        <taxon>Bacteroidota</taxon>
        <taxon>Flavobacteriia</taxon>
        <taxon>Flavobacteriales</taxon>
        <taxon>Weeksellaceae</taxon>
        <taxon>Chryseobacterium group</taxon>
        <taxon>Chryseobacterium</taxon>
    </lineage>
</organism>
<dbReference type="EMBL" id="JACSGT010000001">
    <property type="protein sequence ID" value="MCF2218732.1"/>
    <property type="molecule type" value="Genomic_DNA"/>
</dbReference>
<dbReference type="RefSeq" id="WP_235130438.1">
    <property type="nucleotide sequence ID" value="NZ_JACSGT010000001.1"/>
</dbReference>
<reference evidence="1" key="1">
    <citation type="submission" date="2021-08" db="EMBL/GenBank/DDBJ databases">
        <title>Complete genome sequence of Chryseobacterium sp strain PS-8.</title>
        <authorList>
            <person name="Das S.K."/>
        </authorList>
    </citation>
    <scope>NUCLEOTIDE SEQUENCE</scope>
    <source>
        <strain evidence="1">PS-8</strain>
    </source>
</reference>
<dbReference type="Pfam" id="PF20289">
    <property type="entry name" value="MComp1"/>
    <property type="match status" value="1"/>
</dbReference>
<comment type="caution">
    <text evidence="1">The sequence shown here is derived from an EMBL/GenBank/DDBJ whole genome shotgun (WGS) entry which is preliminary data.</text>
</comment>
<proteinExistence type="predicted"/>
<dbReference type="InterPro" id="IPR046905">
    <property type="entry name" value="ABC-3C_MC1"/>
</dbReference>
<gene>
    <name evidence="1" type="ORF">H9Q08_05390</name>
</gene>
<evidence type="ECO:0000313" key="2">
    <source>
        <dbReference type="Proteomes" id="UP001430374"/>
    </source>
</evidence>
<protein>
    <submittedName>
        <fullName evidence="1">Uncharacterized protein</fullName>
    </submittedName>
</protein>
<evidence type="ECO:0000313" key="1">
    <source>
        <dbReference type="EMBL" id="MCF2218732.1"/>
    </source>
</evidence>
<sequence length="181" mass="21275">MGKYSEYSQEILQELSNKYTNCTFDFQLVELNVCISVFFVLANSSVLEENNLWQKISEEIALKYQPKLESVYEKWNLYIIYVTNDKTSKELKNKIENDKFSSRKIVEDNFSQKFNEQEANKLIIKHITNTDLKEIVDATIEVNISKYVPVNPDLWKLLDTDDKVIGDKEAQEFIVKELNKK</sequence>
<name>A0ABS9C2I1_9FLAO</name>